<organism evidence="1 2">
    <name type="scientific">Kurthia gibsonii</name>
    <dbReference type="NCBI Taxonomy" id="33946"/>
    <lineage>
        <taxon>Bacteria</taxon>
        <taxon>Bacillati</taxon>
        <taxon>Bacillota</taxon>
        <taxon>Bacilli</taxon>
        <taxon>Bacillales</taxon>
        <taxon>Caryophanaceae</taxon>
        <taxon>Kurthia</taxon>
    </lineage>
</organism>
<sequence>MIGRNDPCPCGSGKKYKKCCANKEAVTVDVVVDEEMERVLQNFYELYPKKQDFEAYHAVGAKWNEALGDKLDIELVEAIAIDYFFFEERLDIWTGYLEKVLKDTIRPALKERLEKWSHPSLLIGKIKEVKDNYMIVEQSDTKALVQLRREGERPIPENVHVFCFILPIDEQRHLAISSMIFFPVDHTAIFEQFFKEKTMGDSMELWKKLVENGFEGNEFTDFETEVFDRIMAYLEEQGRDAERILQLTQDFVVEKQPKARKPVAIAAGAIRFGNDHGYFEKIDTTVKAIAEYFDVSASSLNKYERELAEYAGI</sequence>
<proteinExistence type="predicted"/>
<name>A0ABU9LPH5_9BACL</name>
<gene>
    <name evidence="1" type="ORF">AAF454_09090</name>
</gene>
<dbReference type="RefSeq" id="WP_087681073.1">
    <property type="nucleotide sequence ID" value="NZ_JALKQX010000006.1"/>
</dbReference>
<dbReference type="Proteomes" id="UP001398420">
    <property type="component" value="Unassembled WGS sequence"/>
</dbReference>
<keyword evidence="2" id="KW-1185">Reference proteome</keyword>
<protein>
    <submittedName>
        <fullName evidence="1">SEC-C metal-binding domain-containing protein</fullName>
    </submittedName>
</protein>
<accession>A0ABU9LPH5</accession>
<dbReference type="EMBL" id="JBCEWA010000006">
    <property type="protein sequence ID" value="MEL5988556.1"/>
    <property type="molecule type" value="Genomic_DNA"/>
</dbReference>
<dbReference type="SUPFAM" id="SSF103642">
    <property type="entry name" value="Sec-C motif"/>
    <property type="match status" value="1"/>
</dbReference>
<dbReference type="Pfam" id="PF02810">
    <property type="entry name" value="SEC-C"/>
    <property type="match status" value="1"/>
</dbReference>
<reference evidence="1 2" key="1">
    <citation type="submission" date="2024-04" db="EMBL/GenBank/DDBJ databases">
        <authorList>
            <person name="Wu Y.S."/>
            <person name="Zhang L."/>
        </authorList>
    </citation>
    <scope>NUCLEOTIDE SEQUENCE [LARGE SCALE GENOMIC DNA]</scope>
    <source>
        <strain evidence="1 2">KG-01</strain>
    </source>
</reference>
<dbReference type="InterPro" id="IPR004027">
    <property type="entry name" value="SEC_C_motif"/>
</dbReference>
<dbReference type="Gene3D" id="3.10.450.50">
    <property type="match status" value="1"/>
</dbReference>
<comment type="caution">
    <text evidence="1">The sequence shown here is derived from an EMBL/GenBank/DDBJ whole genome shotgun (WGS) entry which is preliminary data.</text>
</comment>
<evidence type="ECO:0000313" key="2">
    <source>
        <dbReference type="Proteomes" id="UP001398420"/>
    </source>
</evidence>
<evidence type="ECO:0000313" key="1">
    <source>
        <dbReference type="EMBL" id="MEL5988556.1"/>
    </source>
</evidence>